<keyword evidence="2" id="KW-1185">Reference proteome</keyword>
<gene>
    <name evidence="1" type="ordered locus">Hbut_0563</name>
</gene>
<dbReference type="EnsemblBacteria" id="ABM80423">
    <property type="protein sequence ID" value="ABM80423"/>
    <property type="gene ID" value="Hbut_0563"/>
</dbReference>
<dbReference type="EMBL" id="CP000493">
    <property type="protein sequence ID" value="ABM80423.1"/>
    <property type="molecule type" value="Genomic_DNA"/>
</dbReference>
<organism evidence="1 2">
    <name type="scientific">Hyperthermus butylicus (strain DSM 5456 / JCM 9403 / PLM1-5)</name>
    <dbReference type="NCBI Taxonomy" id="415426"/>
    <lineage>
        <taxon>Archaea</taxon>
        <taxon>Thermoproteota</taxon>
        <taxon>Thermoprotei</taxon>
        <taxon>Desulfurococcales</taxon>
        <taxon>Pyrodictiaceae</taxon>
        <taxon>Hyperthermus</taxon>
    </lineage>
</organism>
<sequence length="70" mass="8457">MSAKIRRELKEEAERLGIDFSEVIRRAIEEEVKRRKLQLLREKLNGLRGALEKIDVEEIVELIRRDREER</sequence>
<name>A2BKB2_HYPBU</name>
<protein>
    <submittedName>
        <fullName evidence="1">Conserved archaeal protein</fullName>
    </submittedName>
</protein>
<dbReference type="AlphaFoldDB" id="A2BKB2"/>
<evidence type="ECO:0000313" key="1">
    <source>
        <dbReference type="EMBL" id="ABM80423.1"/>
    </source>
</evidence>
<dbReference type="eggNOG" id="arCOG02218">
    <property type="taxonomic scope" value="Archaea"/>
</dbReference>
<dbReference type="KEGG" id="hbu:Hbut_0563"/>
<proteinExistence type="predicted"/>
<accession>A2BKB2</accession>
<dbReference type="HOGENOM" id="CLU_175270_1_1_2"/>
<evidence type="ECO:0000313" key="2">
    <source>
        <dbReference type="Proteomes" id="UP000002593"/>
    </source>
</evidence>
<reference evidence="1 2" key="1">
    <citation type="journal article" date="2007" name="Archaea">
        <title>The genome of Hyperthermus butylicus: a sulfur-reducing, peptide fermenting, neutrophilic Crenarchaeote growing up to 108 degrees C.</title>
        <authorList>
            <person name="Brugger K."/>
            <person name="Chen L."/>
            <person name="Stark M."/>
            <person name="Zibat A."/>
            <person name="Redder P."/>
            <person name="Ruepp A."/>
            <person name="Awayez M."/>
            <person name="She Q."/>
            <person name="Garrett R.A."/>
            <person name="Klenk H.P."/>
        </authorList>
    </citation>
    <scope>NUCLEOTIDE SEQUENCE [LARGE SCALE GENOMIC DNA]</scope>
    <source>
        <strain evidence="2">DSM 5456 / JCM 9403 / PLM1-5</strain>
    </source>
</reference>
<dbReference type="STRING" id="415426.Hbut_0563"/>
<dbReference type="Proteomes" id="UP000002593">
    <property type="component" value="Chromosome"/>
</dbReference>